<comment type="similarity">
    <text evidence="7">Belongs to the RnpA family.</text>
</comment>
<feature type="compositionally biased region" description="Low complexity" evidence="8">
    <location>
        <begin position="110"/>
        <end position="126"/>
    </location>
</feature>
<keyword evidence="5 7" id="KW-0378">Hydrolase</keyword>
<keyword evidence="6 7" id="KW-0694">RNA-binding</keyword>
<dbReference type="PANTHER" id="PTHR33992">
    <property type="entry name" value="RIBONUCLEASE P PROTEIN COMPONENT"/>
    <property type="match status" value="1"/>
</dbReference>
<dbReference type="GO" id="GO:0030677">
    <property type="term" value="C:ribonuclease P complex"/>
    <property type="evidence" value="ECO:0007669"/>
    <property type="project" value="TreeGrafter"/>
</dbReference>
<organism evidence="9 10">
    <name type="scientific">Brevundimonas abyssalis TAR-001</name>
    <dbReference type="NCBI Taxonomy" id="1391729"/>
    <lineage>
        <taxon>Bacteria</taxon>
        <taxon>Pseudomonadati</taxon>
        <taxon>Pseudomonadota</taxon>
        <taxon>Alphaproteobacteria</taxon>
        <taxon>Caulobacterales</taxon>
        <taxon>Caulobacteraceae</taxon>
        <taxon>Brevundimonas</taxon>
    </lineage>
</organism>
<evidence type="ECO:0000256" key="3">
    <source>
        <dbReference type="ARBA" id="ARBA00022722"/>
    </source>
</evidence>
<dbReference type="PANTHER" id="PTHR33992:SF1">
    <property type="entry name" value="RIBONUCLEASE P PROTEIN COMPONENT"/>
    <property type="match status" value="1"/>
</dbReference>
<keyword evidence="2 7" id="KW-0819">tRNA processing</keyword>
<comment type="catalytic activity">
    <reaction evidence="7">
        <text>Endonucleolytic cleavage of RNA, removing 5'-extranucleotides from tRNA precursor.</text>
        <dbReference type="EC" id="3.1.26.5"/>
    </reaction>
</comment>
<name>A0A8E0TRI9_9CAUL</name>
<dbReference type="InterPro" id="IPR020568">
    <property type="entry name" value="Ribosomal_Su5_D2-typ_SF"/>
</dbReference>
<keyword evidence="3 7" id="KW-0540">Nuclease</keyword>
<dbReference type="PROSITE" id="PS00648">
    <property type="entry name" value="RIBONUCLEASE_P"/>
    <property type="match status" value="1"/>
</dbReference>
<evidence type="ECO:0000256" key="2">
    <source>
        <dbReference type="ARBA" id="ARBA00022694"/>
    </source>
</evidence>
<comment type="subunit">
    <text evidence="7">Consists of a catalytic RNA component (M1 or rnpB) and a protein subunit.</text>
</comment>
<dbReference type="AlphaFoldDB" id="A0A8E0TRI9"/>
<evidence type="ECO:0000256" key="7">
    <source>
        <dbReference type="HAMAP-Rule" id="MF_00227"/>
    </source>
</evidence>
<proteinExistence type="inferred from homology"/>
<feature type="compositionally biased region" description="Polar residues" evidence="8">
    <location>
        <begin position="127"/>
        <end position="141"/>
    </location>
</feature>
<dbReference type="GO" id="GO:0042781">
    <property type="term" value="F:3'-tRNA processing endoribonuclease activity"/>
    <property type="evidence" value="ECO:0007669"/>
    <property type="project" value="TreeGrafter"/>
</dbReference>
<evidence type="ECO:0000256" key="8">
    <source>
        <dbReference type="SAM" id="MobiDB-lite"/>
    </source>
</evidence>
<evidence type="ECO:0000256" key="4">
    <source>
        <dbReference type="ARBA" id="ARBA00022759"/>
    </source>
</evidence>
<evidence type="ECO:0000313" key="10">
    <source>
        <dbReference type="Proteomes" id="UP000016569"/>
    </source>
</evidence>
<dbReference type="Proteomes" id="UP000016569">
    <property type="component" value="Unassembled WGS sequence"/>
</dbReference>
<dbReference type="EMBL" id="BATC01000031">
    <property type="protein sequence ID" value="GAD59572.1"/>
    <property type="molecule type" value="Genomic_DNA"/>
</dbReference>
<feature type="region of interest" description="Disordered" evidence="8">
    <location>
        <begin position="110"/>
        <end position="141"/>
    </location>
</feature>
<comment type="caution">
    <text evidence="9">The sequence shown here is derived from an EMBL/GenBank/DDBJ whole genome shotgun (WGS) entry which is preliminary data.</text>
</comment>
<evidence type="ECO:0000256" key="6">
    <source>
        <dbReference type="ARBA" id="ARBA00022884"/>
    </source>
</evidence>
<dbReference type="SUPFAM" id="SSF54211">
    <property type="entry name" value="Ribosomal protein S5 domain 2-like"/>
    <property type="match status" value="1"/>
</dbReference>
<dbReference type="InterPro" id="IPR000100">
    <property type="entry name" value="RNase_P"/>
</dbReference>
<evidence type="ECO:0000313" key="9">
    <source>
        <dbReference type="EMBL" id="GAD59572.1"/>
    </source>
</evidence>
<dbReference type="GO" id="GO:0000049">
    <property type="term" value="F:tRNA binding"/>
    <property type="evidence" value="ECO:0007669"/>
    <property type="project" value="UniProtKB-UniRule"/>
</dbReference>
<dbReference type="HAMAP" id="MF_00227">
    <property type="entry name" value="RNase_P"/>
    <property type="match status" value="1"/>
</dbReference>
<dbReference type="Gene3D" id="3.30.230.10">
    <property type="match status" value="1"/>
</dbReference>
<dbReference type="GO" id="GO:0004526">
    <property type="term" value="F:ribonuclease P activity"/>
    <property type="evidence" value="ECO:0007669"/>
    <property type="project" value="UniProtKB-UniRule"/>
</dbReference>
<protein>
    <recommendedName>
        <fullName evidence="7">Ribonuclease P protein component</fullName>
        <shortName evidence="7">RNase P protein</shortName>
        <shortName evidence="7">RNaseP protein</shortName>
        <ecNumber evidence="7">3.1.26.5</ecNumber>
    </recommendedName>
    <alternativeName>
        <fullName evidence="7">Protein C5</fullName>
    </alternativeName>
</protein>
<comment type="function">
    <text evidence="1 7">RNaseP catalyzes the removal of the 5'-leader sequence from pre-tRNA to produce the mature 5'-terminus. It can also cleave other RNA substrates such as 4.5S RNA. The protein component plays an auxiliary but essential role in vivo by binding to the 5'-leader sequence and broadening the substrate specificity of the ribozyme.</text>
</comment>
<dbReference type="InterPro" id="IPR020539">
    <property type="entry name" value="RNase_P_CS"/>
</dbReference>
<dbReference type="Pfam" id="PF00825">
    <property type="entry name" value="Ribonuclease_P"/>
    <property type="match status" value="1"/>
</dbReference>
<evidence type="ECO:0000256" key="1">
    <source>
        <dbReference type="ARBA" id="ARBA00002663"/>
    </source>
</evidence>
<reference evidence="10" key="1">
    <citation type="journal article" date="2013" name="Genome Announc.">
        <title>Draft Genome Sequence of the Dimorphic Prosthecate Bacterium Brevundimonas abyssalis TAR-001T.</title>
        <authorList>
            <person name="Tsubouchi T."/>
            <person name="Nishi S."/>
            <person name="Usui K."/>
            <person name="Shimane Y."/>
            <person name="Takaki Y."/>
            <person name="Maruyama T."/>
            <person name="Hatada Y."/>
        </authorList>
    </citation>
    <scope>NUCLEOTIDE SEQUENCE [LARGE SCALE GENOMIC DNA]</scope>
    <source>
        <strain evidence="10">TAR-001</strain>
    </source>
</reference>
<dbReference type="InterPro" id="IPR014721">
    <property type="entry name" value="Ribsml_uS5_D2-typ_fold_subgr"/>
</dbReference>
<evidence type="ECO:0000256" key="5">
    <source>
        <dbReference type="ARBA" id="ARBA00022801"/>
    </source>
</evidence>
<gene>
    <name evidence="7" type="primary">rnpA</name>
    <name evidence="9" type="ORF">MBEBAB_1822</name>
</gene>
<sequence>MFKIERLTSRPQFLAAAKGVSKASGAVVIQALDRGDGEATVGVGFTATRKVGGAVVRNRAKRRLREAARALLPLHAHPGYDYVLVARQGTPDRAWDRLLDDVKSALIRLAPSSGPASTPAAAPSISDVPSTPTRDPSGQDR</sequence>
<accession>A0A8E0TRI9</accession>
<keyword evidence="4 7" id="KW-0255">Endonuclease</keyword>
<dbReference type="GO" id="GO:0001682">
    <property type="term" value="P:tRNA 5'-leader removal"/>
    <property type="evidence" value="ECO:0007669"/>
    <property type="project" value="UniProtKB-UniRule"/>
</dbReference>
<dbReference type="EC" id="3.1.26.5" evidence="7"/>
<keyword evidence="10" id="KW-1185">Reference proteome</keyword>